<comment type="caution">
    <text evidence="11">The sequence shown here is derived from an EMBL/GenBank/DDBJ whole genome shotgun (WGS) entry which is preliminary data.</text>
</comment>
<dbReference type="Proteomes" id="UP000177310">
    <property type="component" value="Unassembled WGS sequence"/>
</dbReference>
<comment type="similarity">
    <text evidence="2">Belongs to the AIR synthase family.</text>
</comment>
<reference evidence="11 12" key="1">
    <citation type="journal article" date="2016" name="Nat. Commun.">
        <title>Thousands of microbial genomes shed light on interconnected biogeochemical processes in an aquifer system.</title>
        <authorList>
            <person name="Anantharaman K."/>
            <person name="Brown C.T."/>
            <person name="Hug L.A."/>
            <person name="Sharon I."/>
            <person name="Castelle C.J."/>
            <person name="Probst A.J."/>
            <person name="Thomas B.C."/>
            <person name="Singh A."/>
            <person name="Wilkins M.J."/>
            <person name="Karaoz U."/>
            <person name="Brodie E.L."/>
            <person name="Williams K.H."/>
            <person name="Hubbard S.S."/>
            <person name="Banfield J.F."/>
        </authorList>
    </citation>
    <scope>NUCLEOTIDE SEQUENCE [LARGE SCALE GENOMIC DNA]</scope>
</reference>
<evidence type="ECO:0000256" key="2">
    <source>
        <dbReference type="ARBA" id="ARBA00010280"/>
    </source>
</evidence>
<evidence type="ECO:0000256" key="7">
    <source>
        <dbReference type="ARBA" id="ARBA00031908"/>
    </source>
</evidence>
<dbReference type="STRING" id="1797542.A3J59_05055"/>
<evidence type="ECO:0000256" key="9">
    <source>
        <dbReference type="ARBA" id="ARBA00049057"/>
    </source>
</evidence>
<evidence type="ECO:0000256" key="1">
    <source>
        <dbReference type="ARBA" id="ARBA00004686"/>
    </source>
</evidence>
<accession>A0A1G1YE79</accession>
<dbReference type="SUPFAM" id="SSF56042">
    <property type="entry name" value="PurM C-terminal domain-like"/>
    <property type="match status" value="1"/>
</dbReference>
<dbReference type="InterPro" id="IPR004733">
    <property type="entry name" value="PurM_cligase"/>
</dbReference>
<evidence type="ECO:0000259" key="10">
    <source>
        <dbReference type="Pfam" id="PF02769"/>
    </source>
</evidence>
<evidence type="ECO:0000313" key="12">
    <source>
        <dbReference type="Proteomes" id="UP000177310"/>
    </source>
</evidence>
<dbReference type="InterPro" id="IPR036921">
    <property type="entry name" value="PurM-like_N_sf"/>
</dbReference>
<name>A0A1G1YE79_9BACT</name>
<gene>
    <name evidence="11" type="ORF">A3J59_05055</name>
</gene>
<dbReference type="InterPro" id="IPR010918">
    <property type="entry name" value="PurM-like_C_dom"/>
</dbReference>
<evidence type="ECO:0000256" key="4">
    <source>
        <dbReference type="ARBA" id="ARBA00022598"/>
    </source>
</evidence>
<dbReference type="Gene3D" id="3.30.1330.10">
    <property type="entry name" value="PurM-like, N-terminal domain"/>
    <property type="match status" value="1"/>
</dbReference>
<dbReference type="EMBL" id="MHIL01000029">
    <property type="protein sequence ID" value="OGY50544.1"/>
    <property type="molecule type" value="Genomic_DNA"/>
</dbReference>
<evidence type="ECO:0000313" key="11">
    <source>
        <dbReference type="EMBL" id="OGY50544.1"/>
    </source>
</evidence>
<dbReference type="GO" id="GO:0005829">
    <property type="term" value="C:cytosol"/>
    <property type="evidence" value="ECO:0007669"/>
    <property type="project" value="TreeGrafter"/>
</dbReference>
<keyword evidence="6" id="KW-0067">ATP-binding</keyword>
<evidence type="ECO:0000256" key="8">
    <source>
        <dbReference type="ARBA" id="ARBA00032931"/>
    </source>
</evidence>
<dbReference type="Gene3D" id="3.90.650.10">
    <property type="entry name" value="PurM-like C-terminal domain"/>
    <property type="match status" value="1"/>
</dbReference>
<dbReference type="GO" id="GO:0046084">
    <property type="term" value="P:adenine biosynthetic process"/>
    <property type="evidence" value="ECO:0007669"/>
    <property type="project" value="TreeGrafter"/>
</dbReference>
<dbReference type="AlphaFoldDB" id="A0A1G1YE79"/>
<organism evidence="11 12">
    <name type="scientific">Candidatus Buchananbacteria bacterium RIFCSPHIGHO2_02_FULL_56_16</name>
    <dbReference type="NCBI Taxonomy" id="1797542"/>
    <lineage>
        <taxon>Bacteria</taxon>
        <taxon>Candidatus Buchananiibacteriota</taxon>
    </lineage>
</organism>
<dbReference type="GO" id="GO:0006189">
    <property type="term" value="P:'de novo' IMP biosynthetic process"/>
    <property type="evidence" value="ECO:0007669"/>
    <property type="project" value="UniProtKB-UniPathway"/>
</dbReference>
<comment type="catalytic activity">
    <reaction evidence="9">
        <text>2-formamido-N(1)-(5-O-phospho-beta-D-ribosyl)acetamidine + ATP = 5-amino-1-(5-phospho-beta-D-ribosyl)imidazole + ADP + phosphate + H(+)</text>
        <dbReference type="Rhea" id="RHEA:23032"/>
        <dbReference type="ChEBI" id="CHEBI:15378"/>
        <dbReference type="ChEBI" id="CHEBI:30616"/>
        <dbReference type="ChEBI" id="CHEBI:43474"/>
        <dbReference type="ChEBI" id="CHEBI:137981"/>
        <dbReference type="ChEBI" id="CHEBI:147287"/>
        <dbReference type="ChEBI" id="CHEBI:456216"/>
        <dbReference type="EC" id="6.3.3.1"/>
    </reaction>
</comment>
<dbReference type="GO" id="GO:0004641">
    <property type="term" value="F:phosphoribosylformylglycinamidine cyclo-ligase activity"/>
    <property type="evidence" value="ECO:0007669"/>
    <property type="project" value="UniProtKB-EC"/>
</dbReference>
<comment type="pathway">
    <text evidence="1">Purine metabolism; IMP biosynthesis via de novo pathway; 5-amino-1-(5-phospho-D-ribosyl)imidazole from N(2)-formyl-N(1)-(5-phospho-D-ribosyl)glycinamide: step 2/2.</text>
</comment>
<protein>
    <recommendedName>
        <fullName evidence="3">phosphoribosylformylglycinamidine cyclo-ligase</fullName>
        <ecNumber evidence="3">6.3.3.1</ecNumber>
    </recommendedName>
    <alternativeName>
        <fullName evidence="8">AIR synthase</fullName>
    </alternativeName>
    <alternativeName>
        <fullName evidence="7">Phosphoribosyl-aminoimidazole synthetase</fullName>
    </alternativeName>
</protein>
<feature type="domain" description="PurM-like C-terminal" evidence="10">
    <location>
        <begin position="281"/>
        <end position="382"/>
    </location>
</feature>
<keyword evidence="5" id="KW-0547">Nucleotide-binding</keyword>
<keyword evidence="4" id="KW-0436">Ligase</keyword>
<dbReference type="Pfam" id="PF02769">
    <property type="entry name" value="AIRS_C"/>
    <property type="match status" value="1"/>
</dbReference>
<dbReference type="PANTHER" id="PTHR10520">
    <property type="entry name" value="TRIFUNCTIONAL PURINE BIOSYNTHETIC PROTEIN ADENOSINE-3-RELATED"/>
    <property type="match status" value="1"/>
</dbReference>
<dbReference type="GO" id="GO:0004637">
    <property type="term" value="F:phosphoribosylamine-glycine ligase activity"/>
    <property type="evidence" value="ECO:0007669"/>
    <property type="project" value="TreeGrafter"/>
</dbReference>
<evidence type="ECO:0000256" key="5">
    <source>
        <dbReference type="ARBA" id="ARBA00022741"/>
    </source>
</evidence>
<evidence type="ECO:0000256" key="6">
    <source>
        <dbReference type="ARBA" id="ARBA00022840"/>
    </source>
</evidence>
<proteinExistence type="inferred from homology"/>
<dbReference type="PANTHER" id="PTHR10520:SF12">
    <property type="entry name" value="TRIFUNCTIONAL PURINE BIOSYNTHETIC PROTEIN ADENOSINE-3"/>
    <property type="match status" value="1"/>
</dbReference>
<sequence>MRDQYWQEIIDPGDRASQLGKEICFASHGNCDAVRMYPHQPGNFRGAVGFTWKPHILKRMANNSAETWTMLEEVENDGAGGKPQFFTLVGTPEVFTSLGWEIIEMVVEDFSRSGRLACVFSNDLNVKRITEANFPLVEACFKGYGAALAKTKLVNITGEVAVMKHSITAFCDANSGEQLVLTWSGTCTGLAYRPFLIDGSAIKAGMPIVGFWEPGYRCNGGTFFTNVILNQFGPDFAAIRSNPAAMTFIRELTVPSASYSRTICRLVGWNDDGSPGEPLARIAGIAHITGGGVWGKFGELLPKGIGARLDTMPNPALVLLQGQRLSWDLEGLRLTDHQAYGTLHGGCGMLLVCSTDNDAQTVIEEARHDGITVQAVGRTNEHTAQGEKLVIRSRFHDYDRPLNASELKKS</sequence>
<dbReference type="InterPro" id="IPR036676">
    <property type="entry name" value="PurM-like_C_sf"/>
</dbReference>
<evidence type="ECO:0000256" key="3">
    <source>
        <dbReference type="ARBA" id="ARBA00013047"/>
    </source>
</evidence>
<dbReference type="GO" id="GO:0005524">
    <property type="term" value="F:ATP binding"/>
    <property type="evidence" value="ECO:0007669"/>
    <property type="project" value="UniProtKB-KW"/>
</dbReference>
<dbReference type="UniPathway" id="UPA00074">
    <property type="reaction ID" value="UER00129"/>
</dbReference>
<dbReference type="EC" id="6.3.3.1" evidence="3"/>